<evidence type="ECO:0000256" key="14">
    <source>
        <dbReference type="ARBA" id="ARBA00023098"/>
    </source>
</evidence>
<keyword evidence="4" id="KW-0963">Cytoplasm</keyword>
<evidence type="ECO:0000256" key="12">
    <source>
        <dbReference type="ARBA" id="ARBA00022955"/>
    </source>
</evidence>
<keyword evidence="9" id="KW-0418">Kinase</keyword>
<comment type="pathway">
    <text evidence="2">Isoprenoid biosynthesis; isopentenyl diphosphate biosynthesis via mevalonate pathway; isopentenyl diphosphate from (R)-mevalonate: step 2/3.</text>
</comment>
<evidence type="ECO:0000313" key="19">
    <source>
        <dbReference type="Proteomes" id="UP001158576"/>
    </source>
</evidence>
<evidence type="ECO:0000256" key="3">
    <source>
        <dbReference type="ARBA" id="ARBA00012958"/>
    </source>
</evidence>
<evidence type="ECO:0000256" key="17">
    <source>
        <dbReference type="ARBA" id="ARBA00034549"/>
    </source>
</evidence>
<dbReference type="Proteomes" id="UP001158576">
    <property type="component" value="Chromosome 2"/>
</dbReference>
<keyword evidence="12" id="KW-0752">Steroid biosynthesis</keyword>
<accession>A0ABN7TCW0</accession>
<evidence type="ECO:0000256" key="6">
    <source>
        <dbReference type="ARBA" id="ARBA00022548"/>
    </source>
</evidence>
<evidence type="ECO:0000256" key="11">
    <source>
        <dbReference type="ARBA" id="ARBA00022840"/>
    </source>
</evidence>
<keyword evidence="6" id="KW-0153">Cholesterol metabolism</keyword>
<evidence type="ECO:0000256" key="2">
    <source>
        <dbReference type="ARBA" id="ARBA00005017"/>
    </source>
</evidence>
<evidence type="ECO:0000256" key="9">
    <source>
        <dbReference type="ARBA" id="ARBA00022777"/>
    </source>
</evidence>
<evidence type="ECO:0000256" key="15">
    <source>
        <dbReference type="ARBA" id="ARBA00023166"/>
    </source>
</evidence>
<keyword evidence="8" id="KW-0547">Nucleotide-binding</keyword>
<evidence type="ECO:0000256" key="13">
    <source>
        <dbReference type="ARBA" id="ARBA00023011"/>
    </source>
</evidence>
<proteinExistence type="predicted"/>
<organism evidence="18 19">
    <name type="scientific">Oikopleura dioica</name>
    <name type="common">Tunicate</name>
    <dbReference type="NCBI Taxonomy" id="34765"/>
    <lineage>
        <taxon>Eukaryota</taxon>
        <taxon>Metazoa</taxon>
        <taxon>Chordata</taxon>
        <taxon>Tunicata</taxon>
        <taxon>Appendicularia</taxon>
        <taxon>Copelata</taxon>
        <taxon>Oikopleuridae</taxon>
        <taxon>Oikopleura</taxon>
    </lineage>
</organism>
<dbReference type="Gene3D" id="3.40.50.300">
    <property type="entry name" value="P-loop containing nucleotide triphosphate hydrolases"/>
    <property type="match status" value="1"/>
</dbReference>
<evidence type="ECO:0000313" key="18">
    <source>
        <dbReference type="EMBL" id="CAG5113345.1"/>
    </source>
</evidence>
<keyword evidence="13" id="KW-0756">Sterol biosynthesis</keyword>
<evidence type="ECO:0000256" key="5">
    <source>
        <dbReference type="ARBA" id="ARBA00022516"/>
    </source>
</evidence>
<dbReference type="EMBL" id="OU015567">
    <property type="protein sequence ID" value="CAG5113345.1"/>
    <property type="molecule type" value="Genomic_DNA"/>
</dbReference>
<evidence type="ECO:0000256" key="16">
    <source>
        <dbReference type="ARBA" id="ARBA00023221"/>
    </source>
</evidence>
<name>A0ABN7TCW0_OIKDI</name>
<keyword evidence="16" id="KW-0753">Steroid metabolism</keyword>
<dbReference type="PANTHER" id="PTHR13101">
    <property type="entry name" value="PHOSPHOMEVALONATE KINASE"/>
    <property type="match status" value="1"/>
</dbReference>
<keyword evidence="19" id="KW-1185">Reference proteome</keyword>
<keyword evidence="15" id="KW-1207">Sterol metabolism</keyword>
<dbReference type="Pfam" id="PF04275">
    <property type="entry name" value="P-mevalo_kinase"/>
    <property type="match status" value="1"/>
</dbReference>
<evidence type="ECO:0000256" key="4">
    <source>
        <dbReference type="ARBA" id="ARBA00022490"/>
    </source>
</evidence>
<keyword evidence="11" id="KW-0067">ATP-binding</keyword>
<protein>
    <recommendedName>
        <fullName evidence="17">Phosphomevalonate kinase</fullName>
        <ecNumber evidence="3">2.7.4.2</ecNumber>
    </recommendedName>
</protein>
<gene>
    <name evidence="18" type="ORF">OKIOD_LOCUS16221</name>
</gene>
<dbReference type="InterPro" id="IPR005919">
    <property type="entry name" value="Pmev_kin_anim"/>
</dbReference>
<keyword evidence="10" id="KW-0152">Cholesterol biosynthesis</keyword>
<reference evidence="18 19" key="1">
    <citation type="submission" date="2021-04" db="EMBL/GenBank/DDBJ databases">
        <authorList>
            <person name="Bliznina A."/>
        </authorList>
    </citation>
    <scope>NUCLEOTIDE SEQUENCE [LARGE SCALE GENOMIC DNA]</scope>
</reference>
<evidence type="ECO:0000256" key="1">
    <source>
        <dbReference type="ARBA" id="ARBA00004514"/>
    </source>
</evidence>
<keyword evidence="14" id="KW-0443">Lipid metabolism</keyword>
<dbReference type="InterPro" id="IPR027417">
    <property type="entry name" value="P-loop_NTPase"/>
</dbReference>
<dbReference type="EC" id="2.7.4.2" evidence="3"/>
<sequence length="193" mass="21945">MIVLFSGKRKSGKDFVAEKLQALNPFSRPMRIIRLSAPLKKAYASEHPGVDYQQLLTSGEYKEKYRADMVRWGEAKRNSDPNYFVKLSFADLDVHLKSSLVVVSDCRRKTDIESIKKLFDDPGYHNQLAIVTVRIEATREARESRGFTFTAGIDDCETECGLDDYTHDFIFKNDSGGDILPLIDFLDARLEAP</sequence>
<evidence type="ECO:0000256" key="8">
    <source>
        <dbReference type="ARBA" id="ARBA00022741"/>
    </source>
</evidence>
<keyword evidence="5" id="KW-0444">Lipid biosynthesis</keyword>
<comment type="subcellular location">
    <subcellularLocation>
        <location evidence="1">Cytoplasm</location>
        <location evidence="1">Cytosol</location>
    </subcellularLocation>
</comment>
<evidence type="ECO:0000256" key="10">
    <source>
        <dbReference type="ARBA" id="ARBA00022778"/>
    </source>
</evidence>
<evidence type="ECO:0000256" key="7">
    <source>
        <dbReference type="ARBA" id="ARBA00022679"/>
    </source>
</evidence>
<dbReference type="PANTHER" id="PTHR13101:SF1">
    <property type="entry name" value="PHOSPHOMEVALONATE KINASE"/>
    <property type="match status" value="1"/>
</dbReference>
<keyword evidence="7" id="KW-0808">Transferase</keyword>